<keyword evidence="2" id="KW-0472">Membrane</keyword>
<dbReference type="AlphaFoldDB" id="A0A9N9S6E7"/>
<sequence>MSNTDSLRFSQSSKKIKMGPETPWIFGIVIFAYVICTVCKKKCCKKKQNVPAPDPEAINLHYYNQHEARHLPEAAMASETSSNLLPSTSFIPTAQPVEYIQLQAFQPTAPGIMEDDTPKYDSPPSYHEAMEQVNNNQKDHNSPIT</sequence>
<evidence type="ECO:0000256" key="1">
    <source>
        <dbReference type="SAM" id="MobiDB-lite"/>
    </source>
</evidence>
<evidence type="ECO:0000313" key="3">
    <source>
        <dbReference type="EMBL" id="CAG9810218.1"/>
    </source>
</evidence>
<evidence type="ECO:0000256" key="2">
    <source>
        <dbReference type="SAM" id="Phobius"/>
    </source>
</evidence>
<gene>
    <name evidence="3" type="ORF">CHIRRI_LOCUS13035</name>
</gene>
<keyword evidence="2" id="KW-1133">Transmembrane helix</keyword>
<keyword evidence="4" id="KW-1185">Reference proteome</keyword>
<keyword evidence="2" id="KW-0812">Transmembrane</keyword>
<dbReference type="Proteomes" id="UP001153620">
    <property type="component" value="Chromosome 4"/>
</dbReference>
<accession>A0A9N9S6E7</accession>
<proteinExistence type="predicted"/>
<protein>
    <submittedName>
        <fullName evidence="3">Uncharacterized protein</fullName>
    </submittedName>
</protein>
<dbReference type="EMBL" id="OU895880">
    <property type="protein sequence ID" value="CAG9810218.1"/>
    <property type="molecule type" value="Genomic_DNA"/>
</dbReference>
<reference evidence="3" key="1">
    <citation type="submission" date="2022-01" db="EMBL/GenBank/DDBJ databases">
        <authorList>
            <person name="King R."/>
        </authorList>
    </citation>
    <scope>NUCLEOTIDE SEQUENCE</scope>
</reference>
<feature type="transmembrane region" description="Helical" evidence="2">
    <location>
        <begin position="22"/>
        <end position="39"/>
    </location>
</feature>
<name>A0A9N9S6E7_9DIPT</name>
<organism evidence="3 4">
    <name type="scientific">Chironomus riparius</name>
    <dbReference type="NCBI Taxonomy" id="315576"/>
    <lineage>
        <taxon>Eukaryota</taxon>
        <taxon>Metazoa</taxon>
        <taxon>Ecdysozoa</taxon>
        <taxon>Arthropoda</taxon>
        <taxon>Hexapoda</taxon>
        <taxon>Insecta</taxon>
        <taxon>Pterygota</taxon>
        <taxon>Neoptera</taxon>
        <taxon>Endopterygota</taxon>
        <taxon>Diptera</taxon>
        <taxon>Nematocera</taxon>
        <taxon>Chironomoidea</taxon>
        <taxon>Chironomidae</taxon>
        <taxon>Chironominae</taxon>
        <taxon>Chironomus</taxon>
    </lineage>
</organism>
<reference evidence="3" key="2">
    <citation type="submission" date="2022-10" db="EMBL/GenBank/DDBJ databases">
        <authorList>
            <consortium name="ENA_rothamsted_submissions"/>
            <consortium name="culmorum"/>
            <person name="King R."/>
        </authorList>
    </citation>
    <scope>NUCLEOTIDE SEQUENCE</scope>
</reference>
<evidence type="ECO:0000313" key="4">
    <source>
        <dbReference type="Proteomes" id="UP001153620"/>
    </source>
</evidence>
<feature type="region of interest" description="Disordered" evidence="1">
    <location>
        <begin position="110"/>
        <end position="145"/>
    </location>
</feature>